<dbReference type="AlphaFoldDB" id="A0A8I1JHQ3"/>
<feature type="signal peptide" evidence="1">
    <location>
        <begin position="1"/>
        <end position="23"/>
    </location>
</feature>
<accession>A0A8I1JHQ3</accession>
<evidence type="ECO:0000313" key="2">
    <source>
        <dbReference type="EMBL" id="MBI6882921.1"/>
    </source>
</evidence>
<reference evidence="2" key="1">
    <citation type="submission" date="2020-12" db="EMBL/GenBank/DDBJ databases">
        <title>Enhanced detection system for hospital associated transmission using whole genome sequencing surveillance.</title>
        <authorList>
            <person name="Harrison L.H."/>
            <person name="Van Tyne D."/>
            <person name="Marsh J.W."/>
            <person name="Griffith M.P."/>
            <person name="Snyder D.J."/>
            <person name="Cooper V.S."/>
            <person name="Mustapha M."/>
        </authorList>
    </citation>
    <scope>NUCLEOTIDE SEQUENCE</scope>
    <source>
        <strain evidence="2">PSB00042</strain>
    </source>
</reference>
<dbReference type="Proteomes" id="UP000637061">
    <property type="component" value="Unassembled WGS sequence"/>
</dbReference>
<dbReference type="RefSeq" id="WP_198746545.1">
    <property type="nucleotide sequence ID" value="NZ_JAEHTE010000002.1"/>
</dbReference>
<organism evidence="2 3">
    <name type="scientific">Pseudomonas putida</name>
    <name type="common">Arthrobacter siderocapsulatus</name>
    <dbReference type="NCBI Taxonomy" id="303"/>
    <lineage>
        <taxon>Bacteria</taxon>
        <taxon>Pseudomonadati</taxon>
        <taxon>Pseudomonadota</taxon>
        <taxon>Gammaproteobacteria</taxon>
        <taxon>Pseudomonadales</taxon>
        <taxon>Pseudomonadaceae</taxon>
        <taxon>Pseudomonas</taxon>
    </lineage>
</organism>
<name>A0A8I1JHQ3_PSEPU</name>
<keyword evidence="1" id="KW-0732">Signal</keyword>
<evidence type="ECO:0000313" key="3">
    <source>
        <dbReference type="Proteomes" id="UP000637061"/>
    </source>
</evidence>
<dbReference type="EMBL" id="JAEHTE010000002">
    <property type="protein sequence ID" value="MBI6882921.1"/>
    <property type="molecule type" value="Genomic_DNA"/>
</dbReference>
<comment type="caution">
    <text evidence="2">The sequence shown here is derived from an EMBL/GenBank/DDBJ whole genome shotgun (WGS) entry which is preliminary data.</text>
</comment>
<sequence length="244" mass="26873">MKVRANCLIIASAICAFSVGANANILSDQIIKRELIESATSSNAANANEHLYARMISSKAAAKAMFSVWSNYDDQSVIGERWGEVGLNLLRWSDPERVNDWNNSRRISGVKQIVYQQDGLVNLERVQYLHGGYPTTQVSGYTLASIENPARAIPKTSERLLSEGMAPVGPDNKPVSVCRLGPSSQAPYVELSESQKISYSKNTGMSFSNCLSGSIASAYWKARYGDFVDKYHDRRALNISSDLH</sequence>
<protein>
    <submittedName>
        <fullName evidence="2">Uncharacterized protein</fullName>
    </submittedName>
</protein>
<evidence type="ECO:0000256" key="1">
    <source>
        <dbReference type="SAM" id="SignalP"/>
    </source>
</evidence>
<proteinExistence type="predicted"/>
<feature type="chain" id="PRO_5034097911" evidence="1">
    <location>
        <begin position="24"/>
        <end position="244"/>
    </location>
</feature>
<gene>
    <name evidence="2" type="ORF">JEU22_03265</name>
</gene>